<evidence type="ECO:0000259" key="5">
    <source>
        <dbReference type="PROSITE" id="PS51296"/>
    </source>
</evidence>
<dbReference type="GO" id="GO:0046381">
    <property type="term" value="P:CMP-N-acetylneuraminate metabolic process"/>
    <property type="evidence" value="ECO:0007669"/>
    <property type="project" value="Ensembl"/>
</dbReference>
<dbReference type="InterPro" id="IPR027033">
    <property type="entry name" value="Cnh"/>
</dbReference>
<dbReference type="GO" id="GO:0046872">
    <property type="term" value="F:metal ion binding"/>
    <property type="evidence" value="ECO:0007669"/>
    <property type="project" value="UniProtKB-KW"/>
</dbReference>
<evidence type="ECO:0000256" key="4">
    <source>
        <dbReference type="ARBA" id="ARBA00023014"/>
    </source>
</evidence>
<dbReference type="Gene3D" id="2.102.10.10">
    <property type="entry name" value="Rieske [2Fe-2S] iron-sulphur domain"/>
    <property type="match status" value="1"/>
</dbReference>
<dbReference type="PANTHER" id="PTHR46522:SF1">
    <property type="entry name" value="INACTIVE CYTIDINE MONOPHOSPHATE-N-ACETYLNEURAMINIC ACID HYDROXYLASE"/>
    <property type="match status" value="1"/>
</dbReference>
<keyword evidence="7" id="KW-1185">Reference proteome</keyword>
<proteinExistence type="predicted"/>
<keyword evidence="1" id="KW-0001">2Fe-2S</keyword>
<evidence type="ECO:0000256" key="2">
    <source>
        <dbReference type="ARBA" id="ARBA00022723"/>
    </source>
</evidence>
<dbReference type="Pfam" id="PF00355">
    <property type="entry name" value="Rieske"/>
    <property type="match status" value="1"/>
</dbReference>
<dbReference type="GO" id="GO:0051537">
    <property type="term" value="F:2 iron, 2 sulfur cluster binding"/>
    <property type="evidence" value="ECO:0007669"/>
    <property type="project" value="UniProtKB-KW"/>
</dbReference>
<keyword evidence="4" id="KW-0411">Iron-sulfur</keyword>
<evidence type="ECO:0000313" key="6">
    <source>
        <dbReference type="Ensembl" id="ENSSPUP00000010934.1"/>
    </source>
</evidence>
<dbReference type="PANTHER" id="PTHR46522">
    <property type="entry name" value="CYTIDINE MONOPHOSPHATE-N-ACETYLNEURAMINIC ACID HYDROXYLASE"/>
    <property type="match status" value="1"/>
</dbReference>
<feature type="domain" description="Rieske" evidence="5">
    <location>
        <begin position="1"/>
        <end position="91"/>
    </location>
</feature>
<reference evidence="6" key="1">
    <citation type="submission" date="2025-08" db="UniProtKB">
        <authorList>
            <consortium name="Ensembl"/>
        </authorList>
    </citation>
    <scope>IDENTIFICATION</scope>
</reference>
<dbReference type="AlphaFoldDB" id="A0A8D0L5V0"/>
<sequence length="524" mass="60574">LKEGVHFLRNKADGKSYILYKEEDTLRACKNMCKHQGGLFIKDIEDLTGRCVRCTKHNWKLDVSTMKYVNPPDSFCQDDLVVEMDENNGLLLVELNPPNPWDTEPRTSENLAFGEVQVRNSQGCLFASVSCLLSKYHELHLPLFLSSYPTLKKLAEKRPDVPIYVGKTERPVFWFLDQSGVKLTNINIVPFGVWQQVDKNLRFMILMDGVHPEMDTCIIVEYKGHKILNTVDCTRPNGGTLPEKVDIMMSDFAGGASGFPMTFSGGKFTEEWKAQFIKTERKKLLNYKAQLVANLKPKIYCPFAGYFVEAHPSDKYIKETNLKNDPDELNRQIRKKSSDISTWTPKPGAILDLARMLKDPTDSLGISDPPAGTKIFKESWDFDLYLNVLSVAIEDEVFRYPSWVKEYYTWAGFKGYNLVIRVLEQPVPKHLTSDRHSLLDLVIFPTENPPIQWSLEEKVSIMRHVVKHGLLWDDLYIGFQNRLQRDPDIYHHQFWNHFQIKLPLTAPDWESFLAHYRQDVSKYI</sequence>
<organism evidence="6 7">
    <name type="scientific">Sphenodon punctatus</name>
    <name type="common">Tuatara</name>
    <name type="synonym">Hatteria punctata</name>
    <dbReference type="NCBI Taxonomy" id="8508"/>
    <lineage>
        <taxon>Eukaryota</taxon>
        <taxon>Metazoa</taxon>
        <taxon>Chordata</taxon>
        <taxon>Craniata</taxon>
        <taxon>Vertebrata</taxon>
        <taxon>Euteleostomi</taxon>
        <taxon>Lepidosauria</taxon>
        <taxon>Sphenodontia</taxon>
        <taxon>Sphenodontidae</taxon>
        <taxon>Sphenodon</taxon>
    </lineage>
</organism>
<keyword evidence="3" id="KW-0408">Iron</keyword>
<dbReference type="GO" id="GO:0030338">
    <property type="term" value="F:CMP-N-acetylneuraminate monooxygenase activity"/>
    <property type="evidence" value="ECO:0007669"/>
    <property type="project" value="Ensembl"/>
</dbReference>
<dbReference type="Ensembl" id="ENSSPUT00000011660.1">
    <property type="protein sequence ID" value="ENSSPUP00000010934.1"/>
    <property type="gene ID" value="ENSSPUG00000008377.1"/>
</dbReference>
<dbReference type="InterPro" id="IPR017941">
    <property type="entry name" value="Rieske_2Fe-2S"/>
</dbReference>
<evidence type="ECO:0000256" key="1">
    <source>
        <dbReference type="ARBA" id="ARBA00022714"/>
    </source>
</evidence>
<dbReference type="GeneTree" id="ENSGT00390000010830"/>
<accession>A0A8D0L5V0</accession>
<name>A0A8D0L5V0_SPHPU</name>
<dbReference type="Proteomes" id="UP000694392">
    <property type="component" value="Unplaced"/>
</dbReference>
<dbReference type="InterPro" id="IPR036922">
    <property type="entry name" value="Rieske_2Fe-2S_sf"/>
</dbReference>
<dbReference type="SUPFAM" id="SSF50022">
    <property type="entry name" value="ISP domain"/>
    <property type="match status" value="1"/>
</dbReference>
<dbReference type="GO" id="GO:0005737">
    <property type="term" value="C:cytoplasm"/>
    <property type="evidence" value="ECO:0007669"/>
    <property type="project" value="Ensembl"/>
</dbReference>
<evidence type="ECO:0000313" key="7">
    <source>
        <dbReference type="Proteomes" id="UP000694392"/>
    </source>
</evidence>
<dbReference type="PROSITE" id="PS51296">
    <property type="entry name" value="RIESKE"/>
    <property type="match status" value="1"/>
</dbReference>
<evidence type="ECO:0000256" key="3">
    <source>
        <dbReference type="ARBA" id="ARBA00023004"/>
    </source>
</evidence>
<protein>
    <recommendedName>
        <fullName evidence="5">Rieske domain-containing protein</fullName>
    </recommendedName>
</protein>
<reference evidence="6" key="2">
    <citation type="submission" date="2025-09" db="UniProtKB">
        <authorList>
            <consortium name="Ensembl"/>
        </authorList>
    </citation>
    <scope>IDENTIFICATION</scope>
</reference>
<keyword evidence="2" id="KW-0479">Metal-binding</keyword>